<proteinExistence type="predicted"/>
<dbReference type="InterPro" id="IPR050177">
    <property type="entry name" value="Lipid_A_modif_metabolic_enz"/>
</dbReference>
<dbReference type="Proteomes" id="UP000646579">
    <property type="component" value="Unassembled WGS sequence"/>
</dbReference>
<dbReference type="Gene3D" id="3.40.50.720">
    <property type="entry name" value="NAD(P)-binding Rossmann-like Domain"/>
    <property type="match status" value="1"/>
</dbReference>
<dbReference type="AlphaFoldDB" id="A0A918RU57"/>
<comment type="caution">
    <text evidence="2">The sequence shown here is derived from an EMBL/GenBank/DDBJ whole genome shotgun (WGS) entry which is preliminary data.</text>
</comment>
<dbReference type="Pfam" id="PF01370">
    <property type="entry name" value="Epimerase"/>
    <property type="match status" value="1"/>
</dbReference>
<reference evidence="2" key="1">
    <citation type="journal article" date="2014" name="Int. J. Syst. Evol. Microbiol.">
        <title>Complete genome sequence of Corynebacterium casei LMG S-19264T (=DSM 44701T), isolated from a smear-ripened cheese.</title>
        <authorList>
            <consortium name="US DOE Joint Genome Institute (JGI-PGF)"/>
            <person name="Walter F."/>
            <person name="Albersmeier A."/>
            <person name="Kalinowski J."/>
            <person name="Ruckert C."/>
        </authorList>
    </citation>
    <scope>NUCLEOTIDE SEQUENCE</scope>
    <source>
        <strain evidence="2">KCTC 32437</strain>
    </source>
</reference>
<gene>
    <name evidence="2" type="ORF">GCM10007989_02940</name>
</gene>
<dbReference type="EMBL" id="BMZE01000001">
    <property type="protein sequence ID" value="GHA11983.1"/>
    <property type="molecule type" value="Genomic_DNA"/>
</dbReference>
<dbReference type="PANTHER" id="PTHR43245">
    <property type="entry name" value="BIFUNCTIONAL POLYMYXIN RESISTANCE PROTEIN ARNA"/>
    <property type="match status" value="1"/>
</dbReference>
<keyword evidence="3" id="KW-1185">Reference proteome</keyword>
<organism evidence="2 3">
    <name type="scientific">Devosia pacifica</name>
    <dbReference type="NCBI Taxonomy" id="1335967"/>
    <lineage>
        <taxon>Bacteria</taxon>
        <taxon>Pseudomonadati</taxon>
        <taxon>Pseudomonadota</taxon>
        <taxon>Alphaproteobacteria</taxon>
        <taxon>Hyphomicrobiales</taxon>
        <taxon>Devosiaceae</taxon>
        <taxon>Devosia</taxon>
    </lineage>
</organism>
<accession>A0A918RU57</accession>
<evidence type="ECO:0000259" key="1">
    <source>
        <dbReference type="Pfam" id="PF01370"/>
    </source>
</evidence>
<name>A0A918RU57_9HYPH</name>
<dbReference type="SUPFAM" id="SSF51735">
    <property type="entry name" value="NAD(P)-binding Rossmann-fold domains"/>
    <property type="match status" value="1"/>
</dbReference>
<dbReference type="InterPro" id="IPR001509">
    <property type="entry name" value="Epimerase_deHydtase"/>
</dbReference>
<dbReference type="InterPro" id="IPR036291">
    <property type="entry name" value="NAD(P)-bd_dom_sf"/>
</dbReference>
<dbReference type="RefSeq" id="WP_189422711.1">
    <property type="nucleotide sequence ID" value="NZ_BMZE01000001.1"/>
</dbReference>
<sequence>MARVAVIGSTGHIGSYLVPRLAMDGHEVVAVSRGNAEPYLAHRAWDSVQRVHLDRDALEKDGDFGKAIAELKPDVVIDNICFTLDSARQLAEALMGRVQHFLHIGTIWTHGRSEVVPTPEDVTKRPFGEYGVQKAAIEAYLLDLGRREQFPVTILHPGHIVGRGWAPLNPAGHFDTSVFTTLARGERLTLPNFGMETVHHIHADDIAAMLIDAMRNWSSAVGESFHVVSPAAVTLRGYAEAMSRWFGKEPDIAFMPWEEWKHTQSERNANATWEHITRSPNCSIEKGRRLIGYAPRYTSLQAVEEAVRWLIENKRLDI</sequence>
<reference evidence="2" key="2">
    <citation type="submission" date="2020-09" db="EMBL/GenBank/DDBJ databases">
        <authorList>
            <person name="Sun Q."/>
            <person name="Kim S."/>
        </authorList>
    </citation>
    <scope>NUCLEOTIDE SEQUENCE</scope>
    <source>
        <strain evidence="2">KCTC 32437</strain>
    </source>
</reference>
<evidence type="ECO:0000313" key="3">
    <source>
        <dbReference type="Proteomes" id="UP000646579"/>
    </source>
</evidence>
<evidence type="ECO:0000313" key="2">
    <source>
        <dbReference type="EMBL" id="GHA11983.1"/>
    </source>
</evidence>
<protein>
    <submittedName>
        <fullName evidence="2">UDP-glucose 4-epimerase</fullName>
    </submittedName>
</protein>
<feature type="domain" description="NAD-dependent epimerase/dehydratase" evidence="1">
    <location>
        <begin position="4"/>
        <end position="223"/>
    </location>
</feature>